<evidence type="ECO:0000313" key="7">
    <source>
        <dbReference type="EMBL" id="KAG2462995.1"/>
    </source>
</evidence>
<keyword evidence="3" id="KW-0378">Hydrolase</keyword>
<dbReference type="GO" id="GO:0008970">
    <property type="term" value="F:phospholipase A1 activity"/>
    <property type="evidence" value="ECO:0007669"/>
    <property type="project" value="TreeGrafter"/>
</dbReference>
<feature type="non-terminal residue" evidence="7">
    <location>
        <position position="1"/>
    </location>
</feature>
<organism evidence="7 8">
    <name type="scientific">Polypterus senegalus</name>
    <name type="common">Senegal bichir</name>
    <dbReference type="NCBI Taxonomy" id="55291"/>
    <lineage>
        <taxon>Eukaryota</taxon>
        <taxon>Metazoa</taxon>
        <taxon>Chordata</taxon>
        <taxon>Craniata</taxon>
        <taxon>Vertebrata</taxon>
        <taxon>Euteleostomi</taxon>
        <taxon>Actinopterygii</taxon>
        <taxon>Polypteriformes</taxon>
        <taxon>Polypteridae</taxon>
        <taxon>Polypterus</taxon>
    </lineage>
</organism>
<dbReference type="GO" id="GO:0005737">
    <property type="term" value="C:cytoplasm"/>
    <property type="evidence" value="ECO:0007669"/>
    <property type="project" value="TreeGrafter"/>
</dbReference>
<dbReference type="PANTHER" id="PTHR13943">
    <property type="entry name" value="HRAS-LIKE SUPPRESSOR - RELATED"/>
    <property type="match status" value="1"/>
</dbReference>
<keyword evidence="5" id="KW-0472">Membrane</keyword>
<sequence>MASAADFAPENTANPEPGDLIEIFRPVYQHWALYLGDGYIINVTPVDEGQPASFSSAKSVFSRKALVCMQLLKDVVGSDSYRINNKYDDKYAPLPVYDIISQAQYLIGQEVSYDLLGNNCEHFVTLLRYGEGVSEQMASAADFAPENTANPEPGDLIEIFRPAYQHWALYLGDGYIINVTPVDEGQPASFSSAKSVFSRKALVCMQLLKDVVGSDSYRINNKYDDKYAPLPVYDIISQAQYLIGQEVSYDLLGNNCEHFVTLLRYGEGVSEQASRAIGAISFVTAVASACSLLGLCHSRTRQRHF</sequence>
<keyword evidence="5" id="KW-1133">Transmembrane helix</keyword>
<feature type="non-terminal residue" evidence="7">
    <location>
        <position position="305"/>
    </location>
</feature>
<dbReference type="PANTHER" id="PTHR13943:SF37">
    <property type="entry name" value="PHOSPHOLIPASE A AND ACYLTRANSFERASE 1"/>
    <property type="match status" value="1"/>
</dbReference>
<dbReference type="InterPro" id="IPR051496">
    <property type="entry name" value="H-rev107_PLA/AT"/>
</dbReference>
<comment type="caution">
    <text evidence="7">The sequence shown here is derived from an EMBL/GenBank/DDBJ whole genome shotgun (WGS) entry which is preliminary data.</text>
</comment>
<keyword evidence="4" id="KW-0443">Lipid metabolism</keyword>
<dbReference type="Proteomes" id="UP000886611">
    <property type="component" value="Unassembled WGS sequence"/>
</dbReference>
<dbReference type="Gene3D" id="3.90.1720.10">
    <property type="entry name" value="endopeptidase domain like (from Nostoc punctiforme)"/>
    <property type="match status" value="2"/>
</dbReference>
<proteinExistence type="inferred from homology"/>
<evidence type="ECO:0000256" key="5">
    <source>
        <dbReference type="SAM" id="Phobius"/>
    </source>
</evidence>
<evidence type="ECO:0000256" key="4">
    <source>
        <dbReference type="ARBA" id="ARBA00023098"/>
    </source>
</evidence>
<name>A0A8X7X6C7_POLSE</name>
<feature type="domain" description="LRAT" evidence="6">
    <location>
        <begin position="156"/>
        <end position="272"/>
    </location>
</feature>
<dbReference type="OrthoDB" id="421951at2759"/>
<keyword evidence="8" id="KW-1185">Reference proteome</keyword>
<dbReference type="GO" id="GO:0070292">
    <property type="term" value="P:N-acylphosphatidylethanolamine metabolic process"/>
    <property type="evidence" value="ECO:0007669"/>
    <property type="project" value="TreeGrafter"/>
</dbReference>
<dbReference type="EMBL" id="JAATIS010004040">
    <property type="protein sequence ID" value="KAG2462995.1"/>
    <property type="molecule type" value="Genomic_DNA"/>
</dbReference>
<feature type="domain" description="LRAT" evidence="6">
    <location>
        <begin position="20"/>
        <end position="136"/>
    </location>
</feature>
<protein>
    <submittedName>
        <fullName evidence="7">HRSL1 enzyme</fullName>
    </submittedName>
</protein>
<dbReference type="Pfam" id="PF04970">
    <property type="entry name" value="LRAT"/>
    <property type="match status" value="2"/>
</dbReference>
<dbReference type="PROSITE" id="PS51934">
    <property type="entry name" value="LRAT"/>
    <property type="match status" value="2"/>
</dbReference>
<reference evidence="7 8" key="1">
    <citation type="journal article" date="2021" name="Cell">
        <title>Tracing the genetic footprints of vertebrate landing in non-teleost ray-finned fishes.</title>
        <authorList>
            <person name="Bi X."/>
            <person name="Wang K."/>
            <person name="Yang L."/>
            <person name="Pan H."/>
            <person name="Jiang H."/>
            <person name="Wei Q."/>
            <person name="Fang M."/>
            <person name="Yu H."/>
            <person name="Zhu C."/>
            <person name="Cai Y."/>
            <person name="He Y."/>
            <person name="Gan X."/>
            <person name="Zeng H."/>
            <person name="Yu D."/>
            <person name="Zhu Y."/>
            <person name="Jiang H."/>
            <person name="Qiu Q."/>
            <person name="Yang H."/>
            <person name="Zhang Y.E."/>
            <person name="Wang W."/>
            <person name="Zhu M."/>
            <person name="He S."/>
            <person name="Zhang G."/>
        </authorList>
    </citation>
    <scope>NUCLEOTIDE SEQUENCE [LARGE SCALE GENOMIC DNA]</scope>
    <source>
        <strain evidence="7">Bchr_013</strain>
    </source>
</reference>
<feature type="transmembrane region" description="Helical" evidence="5">
    <location>
        <begin position="276"/>
        <end position="296"/>
    </location>
</feature>
<evidence type="ECO:0000259" key="6">
    <source>
        <dbReference type="PROSITE" id="PS51934"/>
    </source>
</evidence>
<dbReference type="AlphaFoldDB" id="A0A8X7X6C7"/>
<dbReference type="InterPro" id="IPR007053">
    <property type="entry name" value="LRAT_dom"/>
</dbReference>
<evidence type="ECO:0000256" key="3">
    <source>
        <dbReference type="ARBA" id="ARBA00022801"/>
    </source>
</evidence>
<evidence type="ECO:0000256" key="1">
    <source>
        <dbReference type="ARBA" id="ARBA00007824"/>
    </source>
</evidence>
<keyword evidence="5" id="KW-0812">Transmembrane</keyword>
<accession>A0A8X7X6C7</accession>
<evidence type="ECO:0000313" key="8">
    <source>
        <dbReference type="Proteomes" id="UP000886611"/>
    </source>
</evidence>
<gene>
    <name evidence="7" type="primary">Hrasls_1</name>
    <name evidence="7" type="ORF">GTO96_0001131</name>
</gene>
<comment type="similarity">
    <text evidence="1">Belongs to the H-rev107 family.</text>
</comment>
<dbReference type="GO" id="GO:0016410">
    <property type="term" value="F:N-acyltransferase activity"/>
    <property type="evidence" value="ECO:0007669"/>
    <property type="project" value="TreeGrafter"/>
</dbReference>
<evidence type="ECO:0000256" key="2">
    <source>
        <dbReference type="ARBA" id="ARBA00022679"/>
    </source>
</evidence>
<keyword evidence="2" id="KW-0808">Transferase</keyword>
<dbReference type="GO" id="GO:0004623">
    <property type="term" value="F:phospholipase A2 activity"/>
    <property type="evidence" value="ECO:0007669"/>
    <property type="project" value="TreeGrafter"/>
</dbReference>